<comment type="subcellular location">
    <subcellularLocation>
        <location evidence="2">Mitochondrion</location>
    </subcellularLocation>
</comment>
<feature type="domain" description="Mitochondrial apoptosis-inducing factor C-terminal" evidence="13">
    <location>
        <begin position="341"/>
        <end position="387"/>
    </location>
</feature>
<keyword evidence="8" id="KW-0560">Oxidoreductase</keyword>
<keyword evidence="7" id="KW-0809">Transit peptide</keyword>
<evidence type="ECO:0000256" key="11">
    <source>
        <dbReference type="ARBA" id="ARBA00047786"/>
    </source>
</evidence>
<evidence type="ECO:0000256" key="6">
    <source>
        <dbReference type="ARBA" id="ARBA00022827"/>
    </source>
</evidence>
<dbReference type="PANTHER" id="PTHR43557:SF4">
    <property type="entry name" value="APOPTOSIS-INDUCING FACTOR 1, MITOCHONDRIAL"/>
    <property type="match status" value="1"/>
</dbReference>
<dbReference type="Gene3D" id="3.50.50.60">
    <property type="entry name" value="FAD/NAD(P)-binding domain"/>
    <property type="match status" value="2"/>
</dbReference>
<evidence type="ECO:0000256" key="3">
    <source>
        <dbReference type="ARBA" id="ARBA00006442"/>
    </source>
</evidence>
<evidence type="ECO:0000256" key="1">
    <source>
        <dbReference type="ARBA" id="ARBA00001974"/>
    </source>
</evidence>
<evidence type="ECO:0000256" key="2">
    <source>
        <dbReference type="ARBA" id="ARBA00004173"/>
    </source>
</evidence>
<dbReference type="AlphaFoldDB" id="A0AA38HIH7"/>
<dbReference type="InterPro" id="IPR036188">
    <property type="entry name" value="FAD/NAD-bd_sf"/>
</dbReference>
<dbReference type="SUPFAM" id="SSF55424">
    <property type="entry name" value="FAD/NAD-linked reductases, dimerisation (C-terminal) domain"/>
    <property type="match status" value="1"/>
</dbReference>
<evidence type="ECO:0000256" key="4">
    <source>
        <dbReference type="ARBA" id="ARBA00022630"/>
    </source>
</evidence>
<evidence type="ECO:0000256" key="7">
    <source>
        <dbReference type="ARBA" id="ARBA00022946"/>
    </source>
</evidence>
<gene>
    <name evidence="14" type="ORF">Zmor_012067</name>
</gene>
<dbReference type="PANTHER" id="PTHR43557">
    <property type="entry name" value="APOPTOSIS-INDUCING FACTOR 1"/>
    <property type="match status" value="1"/>
</dbReference>
<dbReference type="EMBL" id="JALNTZ010003741">
    <property type="protein sequence ID" value="KAJ3616093.1"/>
    <property type="molecule type" value="Genomic_DNA"/>
</dbReference>
<comment type="catalytic activity">
    <reaction evidence="11">
        <text>A + NADH + H(+) = AH2 + NAD(+)</text>
        <dbReference type="Rhea" id="RHEA:11356"/>
        <dbReference type="ChEBI" id="CHEBI:13193"/>
        <dbReference type="ChEBI" id="CHEBI:15378"/>
        <dbReference type="ChEBI" id="CHEBI:17499"/>
        <dbReference type="ChEBI" id="CHEBI:57540"/>
        <dbReference type="ChEBI" id="CHEBI:57945"/>
    </reaction>
</comment>
<dbReference type="GO" id="GO:0005739">
    <property type="term" value="C:mitochondrion"/>
    <property type="evidence" value="ECO:0007669"/>
    <property type="project" value="UniProtKB-SubCell"/>
</dbReference>
<dbReference type="GO" id="GO:0033108">
    <property type="term" value="P:mitochondrial respiratory chain complex assembly"/>
    <property type="evidence" value="ECO:0007669"/>
    <property type="project" value="TreeGrafter"/>
</dbReference>
<evidence type="ECO:0000259" key="13">
    <source>
        <dbReference type="Pfam" id="PF14721"/>
    </source>
</evidence>
<dbReference type="GO" id="GO:0046983">
    <property type="term" value="F:protein dimerization activity"/>
    <property type="evidence" value="ECO:0007669"/>
    <property type="project" value="InterPro"/>
</dbReference>
<comment type="caution">
    <text evidence="14">The sequence shown here is derived from an EMBL/GenBank/DDBJ whole genome shotgun (WGS) entry which is preliminary data.</text>
</comment>
<dbReference type="Pfam" id="PF07992">
    <property type="entry name" value="Pyr_redox_2"/>
    <property type="match status" value="1"/>
</dbReference>
<evidence type="ECO:0000259" key="12">
    <source>
        <dbReference type="Pfam" id="PF07992"/>
    </source>
</evidence>
<keyword evidence="5" id="KW-0053">Apoptosis</keyword>
<organism evidence="14 15">
    <name type="scientific">Zophobas morio</name>
    <dbReference type="NCBI Taxonomy" id="2755281"/>
    <lineage>
        <taxon>Eukaryota</taxon>
        <taxon>Metazoa</taxon>
        <taxon>Ecdysozoa</taxon>
        <taxon>Arthropoda</taxon>
        <taxon>Hexapoda</taxon>
        <taxon>Insecta</taxon>
        <taxon>Pterygota</taxon>
        <taxon>Neoptera</taxon>
        <taxon>Endopterygota</taxon>
        <taxon>Coleoptera</taxon>
        <taxon>Polyphaga</taxon>
        <taxon>Cucujiformia</taxon>
        <taxon>Tenebrionidae</taxon>
        <taxon>Zophobas</taxon>
    </lineage>
</organism>
<accession>A0AA38HIH7</accession>
<keyword evidence="10" id="KW-0496">Mitochondrion</keyword>
<sequence length="421" mass="47250">MVGDNSRMNTIGYTDQDREDYSVVIERRYGSYYLLCLQKFLEEPSNTVLMGHYATKLDVQKKTVQLHEGTVVSFDKCFVATGGVYPSLKNVQPSAESHVTTFHRKCDLEHIIDKSQNGEFQHVVVVGGGSLGTEVALELKRRGSPDLKVSQIYAEPGVIHRNLPDYFRAYCTALLRSKGIDQRNFSLVTNVETDSKGKLQLTIDSWDQYTMEADHVIFAPTHIDARNELAVEAGLEIDQNNSGVVVNKELLAFSDVYFGGDVASCPSSIFGRIRVQNYNHARATGTLAARNMLGGREVYNDIPTSEVFLTEINMKHNLVGIVDAKLETVGLWEVNKNKKGKTEDQHFFTSRYNKGVVFYLSEGKIVGMLLTNLNESSHVEKARNIISGQVDYSDLTRQEIELECKEKVWDYLSSTSISAIY</sequence>
<evidence type="ECO:0000313" key="15">
    <source>
        <dbReference type="Proteomes" id="UP001168821"/>
    </source>
</evidence>
<dbReference type="GO" id="GO:0071949">
    <property type="term" value="F:FAD binding"/>
    <property type="evidence" value="ECO:0007669"/>
    <property type="project" value="TreeGrafter"/>
</dbReference>
<evidence type="ECO:0000256" key="5">
    <source>
        <dbReference type="ARBA" id="ARBA00022703"/>
    </source>
</evidence>
<comment type="similarity">
    <text evidence="3">Belongs to the FAD-dependent oxidoreductase family.</text>
</comment>
<keyword evidence="15" id="KW-1185">Reference proteome</keyword>
<dbReference type="Gene3D" id="3.30.390.30">
    <property type="match status" value="1"/>
</dbReference>
<dbReference type="InterPro" id="IPR023753">
    <property type="entry name" value="FAD/NAD-binding_dom"/>
</dbReference>
<keyword evidence="9" id="KW-0520">NAD</keyword>
<proteinExistence type="inferred from homology"/>
<dbReference type="GO" id="GO:0006915">
    <property type="term" value="P:apoptotic process"/>
    <property type="evidence" value="ECO:0007669"/>
    <property type="project" value="UniProtKB-KW"/>
</dbReference>
<evidence type="ECO:0000313" key="14">
    <source>
        <dbReference type="EMBL" id="KAJ3616093.1"/>
    </source>
</evidence>
<dbReference type="InterPro" id="IPR016156">
    <property type="entry name" value="FAD/NAD-linked_Rdtase_dimer_sf"/>
</dbReference>
<comment type="cofactor">
    <cofactor evidence="1">
        <name>FAD</name>
        <dbReference type="ChEBI" id="CHEBI:57692"/>
    </cofactor>
</comment>
<dbReference type="Proteomes" id="UP001168821">
    <property type="component" value="Unassembled WGS sequence"/>
</dbReference>
<reference evidence="14" key="1">
    <citation type="journal article" date="2023" name="G3 (Bethesda)">
        <title>Whole genome assemblies of Zophobas morio and Tenebrio molitor.</title>
        <authorList>
            <person name="Kaur S."/>
            <person name="Stinson S.A."/>
            <person name="diCenzo G.C."/>
        </authorList>
    </citation>
    <scope>NUCLEOTIDE SEQUENCE</scope>
    <source>
        <strain evidence="14">QUZm001</strain>
    </source>
</reference>
<dbReference type="Pfam" id="PF14721">
    <property type="entry name" value="AIF_C"/>
    <property type="match status" value="1"/>
</dbReference>
<protein>
    <submittedName>
        <fullName evidence="14">Uncharacterized protein</fullName>
    </submittedName>
</protein>
<evidence type="ECO:0000256" key="9">
    <source>
        <dbReference type="ARBA" id="ARBA00023027"/>
    </source>
</evidence>
<evidence type="ECO:0000256" key="10">
    <source>
        <dbReference type="ARBA" id="ARBA00023128"/>
    </source>
</evidence>
<evidence type="ECO:0000256" key="8">
    <source>
        <dbReference type="ARBA" id="ARBA00023002"/>
    </source>
</evidence>
<keyword evidence="4" id="KW-0285">Flavoprotein</keyword>
<keyword evidence="6" id="KW-0274">FAD</keyword>
<dbReference type="GO" id="GO:0016174">
    <property type="term" value="F:NAD(P)H oxidase H2O2-forming activity"/>
    <property type="evidence" value="ECO:0007669"/>
    <property type="project" value="TreeGrafter"/>
</dbReference>
<feature type="domain" description="FAD/NAD(P)-binding" evidence="12">
    <location>
        <begin position="47"/>
        <end position="283"/>
    </location>
</feature>
<dbReference type="SUPFAM" id="SSF51905">
    <property type="entry name" value="FAD/NAD(P)-binding domain"/>
    <property type="match status" value="2"/>
</dbReference>
<name>A0AA38HIH7_9CUCU</name>
<dbReference type="InterPro" id="IPR029324">
    <property type="entry name" value="AIF_C"/>
</dbReference>
<dbReference type="InterPro" id="IPR050446">
    <property type="entry name" value="FAD-oxidoreductase/Apoptosis"/>
</dbReference>